<dbReference type="Proteomes" id="UP000033710">
    <property type="component" value="Unassembled WGS sequence"/>
</dbReference>
<comment type="caution">
    <text evidence="5">The sequence shown here is derived from an EMBL/GenBank/DDBJ whole genome shotgun (WGS) entry which is preliminary data.</text>
</comment>
<dbReference type="GeneID" id="27664426"/>
<evidence type="ECO:0000313" key="6">
    <source>
        <dbReference type="Proteomes" id="UP000033710"/>
    </source>
</evidence>
<evidence type="ECO:0000256" key="1">
    <source>
        <dbReference type="ARBA" id="ARBA00004123"/>
    </source>
</evidence>
<evidence type="ECO:0000256" key="4">
    <source>
        <dbReference type="SAM" id="MobiDB-lite"/>
    </source>
</evidence>
<evidence type="ECO:0000256" key="3">
    <source>
        <dbReference type="ARBA" id="ARBA00023242"/>
    </source>
</evidence>
<dbReference type="AlphaFoldDB" id="A0A0F2M988"/>
<dbReference type="OrthoDB" id="4703at2759"/>
<feature type="region of interest" description="Disordered" evidence="4">
    <location>
        <begin position="247"/>
        <end position="279"/>
    </location>
</feature>
<dbReference type="PANTHER" id="PTHR15052:SF2">
    <property type="entry name" value="GENERAL TRANSCRIPTION FACTOR 3C POLYPEPTIDE 2"/>
    <property type="match status" value="1"/>
</dbReference>
<dbReference type="EMBL" id="AXCR01000006">
    <property type="protein sequence ID" value="KJR86202.1"/>
    <property type="molecule type" value="Genomic_DNA"/>
</dbReference>
<comment type="subcellular location">
    <subcellularLocation>
        <location evidence="1">Nucleus</location>
    </subcellularLocation>
</comment>
<evidence type="ECO:0000313" key="5">
    <source>
        <dbReference type="EMBL" id="KJR86202.1"/>
    </source>
</evidence>
<dbReference type="InterPro" id="IPR036322">
    <property type="entry name" value="WD40_repeat_dom_sf"/>
</dbReference>
<dbReference type="RefSeq" id="XP_016588878.1">
    <property type="nucleotide sequence ID" value="XM_016729149.1"/>
</dbReference>
<dbReference type="GO" id="GO:0005634">
    <property type="term" value="C:nucleus"/>
    <property type="evidence" value="ECO:0007669"/>
    <property type="project" value="UniProtKB-SubCell"/>
</dbReference>
<evidence type="ECO:0008006" key="7">
    <source>
        <dbReference type="Google" id="ProtNLM"/>
    </source>
</evidence>
<accession>A0A0F2M988</accession>
<dbReference type="InterPro" id="IPR015943">
    <property type="entry name" value="WD40/YVTN_repeat-like_dom_sf"/>
</dbReference>
<gene>
    <name evidence="5" type="ORF">SPSK_02277</name>
</gene>
<evidence type="ECO:0000256" key="2">
    <source>
        <dbReference type="ARBA" id="ARBA00023163"/>
    </source>
</evidence>
<dbReference type="GO" id="GO:0006383">
    <property type="term" value="P:transcription by RNA polymerase III"/>
    <property type="evidence" value="ECO:0007669"/>
    <property type="project" value="TreeGrafter"/>
</dbReference>
<sequence>MRKRDRSATLLDSVQKKHHKSGEPDDETRTPAPVASQDAEHDGDDGEDGEDGEDGAGGEDGQDRDDAEGSPFSARGDERPLVVNPPPRSAYKIPAYTHENRTMRLYAGPLRKWDRRQALVNTVYGPRADNIRLFWDLQIRWQRCMYPKPLRQDDVEPGNTRGVVLVSPWLPNNLESDQQTAYGSWWNKYAAAMRAQSRAPFGEVDEIGETEATPFLPWYVSTESDLDIFDDSSNSILCLRAGESSTYRTTSDAGAGARSTGSNAPTETNREGQVPVDKPPSPVFYFNPGGKVLSLAWAPMPKAGRMEGSLLAVAVVPHKHDDDNNTVDGLSGATTKEERARFSESPASIQFWRVALRGGKSGELSVFGDGARLDWVSCFYWGWPKRLEWCPVQPLMGDSWPGLLAVLTEDGIVRIIKARGGMKEQTRYGKIIHALASLDFPGEEGVHATCMSWVGINRIVVGYTDGTIALWSVFPQLVLLRFPTHMSAIQDIRSGYPSKPYLVSVRPVEGVLRLLDLTRPSSEHTFHPSPVAGIQGNMLDWVELMQGFATSAPANSPVSYKLDFLHHRHFPCPRKFFPSRRESPPTCLAVGKTHPFALVGAADGKVWACNILDTVFPTHWESHVPSSTLIFASDFKRPTRQDPEASSLRGGTLFRFMFKQETESKADILEDDAADPDDLSGLGPSALPGQEALGPVIHEKLASVTALAWNPDFAFGTYFAIGLASGLVVIRQLDGTV</sequence>
<dbReference type="Gene3D" id="2.130.10.10">
    <property type="entry name" value="YVTN repeat-like/Quinoprotein amine dehydrogenase"/>
    <property type="match status" value="1"/>
</dbReference>
<keyword evidence="2" id="KW-0804">Transcription</keyword>
<dbReference type="PANTHER" id="PTHR15052">
    <property type="entry name" value="RNA POLYMERASE III TRANSCRIPTION INITIATION FACTOR COMPLEX SUBUNIT"/>
    <property type="match status" value="1"/>
</dbReference>
<feature type="region of interest" description="Disordered" evidence="4">
    <location>
        <begin position="1"/>
        <end position="94"/>
    </location>
</feature>
<dbReference type="KEGG" id="ssck:SPSK_02277"/>
<name>A0A0F2M988_SPOSC</name>
<reference evidence="5 6" key="2">
    <citation type="journal article" date="2015" name="Eukaryot. Cell">
        <title>Asexual propagation of a virulent clone complex in a human and feline outbreak of sporotrichosis.</title>
        <authorList>
            <person name="Teixeira Mde M."/>
            <person name="Rodrigues A.M."/>
            <person name="Tsui C.K."/>
            <person name="de Almeida L.G."/>
            <person name="Van Diepeningen A.D."/>
            <person name="van den Ende B.G."/>
            <person name="Fernandes G.F."/>
            <person name="Kano R."/>
            <person name="Hamelin R.C."/>
            <person name="Lopes-Bezerra L.M."/>
            <person name="Vasconcelos A.T."/>
            <person name="de Hoog S."/>
            <person name="de Camargo Z.P."/>
            <person name="Felipe M.S."/>
        </authorList>
    </citation>
    <scope>NUCLEOTIDE SEQUENCE [LARGE SCALE GENOMIC DNA]</scope>
    <source>
        <strain evidence="5 6">1099-18</strain>
    </source>
</reference>
<protein>
    <recommendedName>
        <fullName evidence="7">Transcription factor tfiiic complex subunit tfc6</fullName>
    </recommendedName>
</protein>
<proteinExistence type="predicted"/>
<dbReference type="VEuPathDB" id="FungiDB:SPSK_02277"/>
<dbReference type="SUPFAM" id="SSF50978">
    <property type="entry name" value="WD40 repeat-like"/>
    <property type="match status" value="1"/>
</dbReference>
<organism evidence="5 6">
    <name type="scientific">Sporothrix schenckii 1099-18</name>
    <dbReference type="NCBI Taxonomy" id="1397361"/>
    <lineage>
        <taxon>Eukaryota</taxon>
        <taxon>Fungi</taxon>
        <taxon>Dikarya</taxon>
        <taxon>Ascomycota</taxon>
        <taxon>Pezizomycotina</taxon>
        <taxon>Sordariomycetes</taxon>
        <taxon>Sordariomycetidae</taxon>
        <taxon>Ophiostomatales</taxon>
        <taxon>Ophiostomataceae</taxon>
        <taxon>Sporothrix</taxon>
    </lineage>
</organism>
<keyword evidence="3" id="KW-0539">Nucleus</keyword>
<feature type="compositionally biased region" description="Acidic residues" evidence="4">
    <location>
        <begin position="41"/>
        <end position="68"/>
    </location>
</feature>
<reference evidence="5 6" key="1">
    <citation type="journal article" date="2014" name="BMC Genomics">
        <title>Comparative genomics of the major fungal agents of human and animal Sporotrichosis: Sporothrix schenckii and Sporothrix brasiliensis.</title>
        <authorList>
            <person name="Teixeira M.M."/>
            <person name="de Almeida L.G."/>
            <person name="Kubitschek-Barreira P."/>
            <person name="Alves F.L."/>
            <person name="Kioshima E.S."/>
            <person name="Abadio A.K."/>
            <person name="Fernandes L."/>
            <person name="Derengowski L.S."/>
            <person name="Ferreira K.S."/>
            <person name="Souza R.C."/>
            <person name="Ruiz J.C."/>
            <person name="de Andrade N.C."/>
            <person name="Paes H.C."/>
            <person name="Nicola A.M."/>
            <person name="Albuquerque P."/>
            <person name="Gerber A.L."/>
            <person name="Martins V.P."/>
            <person name="Peconick L.D."/>
            <person name="Neto A.V."/>
            <person name="Chaucanez C.B."/>
            <person name="Silva P.A."/>
            <person name="Cunha O.L."/>
            <person name="de Oliveira F.F."/>
            <person name="dos Santos T.C."/>
            <person name="Barros A.L."/>
            <person name="Soares M.A."/>
            <person name="de Oliveira L.M."/>
            <person name="Marini M.M."/>
            <person name="Villalobos-Duno H."/>
            <person name="Cunha M.M."/>
            <person name="de Hoog S."/>
            <person name="da Silveira J.F."/>
            <person name="Henrissat B."/>
            <person name="Nino-Vega G.A."/>
            <person name="Cisalpino P.S."/>
            <person name="Mora-Montes H.M."/>
            <person name="Almeida S.R."/>
            <person name="Stajich J.E."/>
            <person name="Lopes-Bezerra L.M."/>
            <person name="Vasconcelos A.T."/>
            <person name="Felipe M.S."/>
        </authorList>
    </citation>
    <scope>NUCLEOTIDE SEQUENCE [LARGE SCALE GENOMIC DNA]</scope>
    <source>
        <strain evidence="5 6">1099-18</strain>
    </source>
</reference>
<dbReference type="GO" id="GO:0000127">
    <property type="term" value="C:transcription factor TFIIIC complex"/>
    <property type="evidence" value="ECO:0007669"/>
    <property type="project" value="TreeGrafter"/>
</dbReference>
<dbReference type="InterPro" id="IPR052416">
    <property type="entry name" value="GTF3C_component"/>
</dbReference>